<comment type="subcellular location">
    <subcellularLocation>
        <location evidence="1">Membrane</location>
        <topology evidence="1">Multi-pass membrane protein</topology>
    </subcellularLocation>
</comment>
<keyword evidence="6" id="KW-0406">Ion transport</keyword>
<evidence type="ECO:0000256" key="5">
    <source>
        <dbReference type="ARBA" id="ARBA00022989"/>
    </source>
</evidence>
<dbReference type="OMA" id="CKEDTGR"/>
<feature type="transmembrane region" description="Helical" evidence="9">
    <location>
        <begin position="163"/>
        <end position="181"/>
    </location>
</feature>
<dbReference type="KEGG" id="obr:102719992"/>
<dbReference type="GO" id="GO:0016020">
    <property type="term" value="C:membrane"/>
    <property type="evidence" value="ECO:0007669"/>
    <property type="project" value="UniProtKB-SubCell"/>
</dbReference>
<evidence type="ECO:0000256" key="2">
    <source>
        <dbReference type="ARBA" id="ARBA00007079"/>
    </source>
</evidence>
<dbReference type="GO" id="GO:0034220">
    <property type="term" value="P:monoatomic ion transmembrane transport"/>
    <property type="evidence" value="ECO:0007669"/>
    <property type="project" value="UniProtKB-KW"/>
</dbReference>
<reference evidence="10" key="2">
    <citation type="submission" date="2013-04" db="UniProtKB">
        <authorList>
            <consortium name="EnsemblPlants"/>
        </authorList>
    </citation>
    <scope>IDENTIFICATION</scope>
</reference>
<evidence type="ECO:0000313" key="11">
    <source>
        <dbReference type="Proteomes" id="UP000006038"/>
    </source>
</evidence>
<feature type="transmembrane region" description="Helical" evidence="9">
    <location>
        <begin position="193"/>
        <end position="215"/>
    </location>
</feature>
<keyword evidence="5 9" id="KW-1133">Transmembrane helix</keyword>
<evidence type="ECO:0000256" key="3">
    <source>
        <dbReference type="ARBA" id="ARBA00022448"/>
    </source>
</evidence>
<evidence type="ECO:0008006" key="12">
    <source>
        <dbReference type="Google" id="ProtNLM"/>
    </source>
</evidence>
<keyword evidence="11" id="KW-1185">Reference proteome</keyword>
<proteinExistence type="inferred from homology"/>
<dbReference type="Gramene" id="OB01G17760.1">
    <property type="protein sequence ID" value="OB01G17760.1"/>
    <property type="gene ID" value="OB01G17760"/>
</dbReference>
<evidence type="ECO:0000256" key="4">
    <source>
        <dbReference type="ARBA" id="ARBA00022692"/>
    </source>
</evidence>
<dbReference type="InterPro" id="IPR020966">
    <property type="entry name" value="ALMT"/>
</dbReference>
<evidence type="ECO:0000256" key="6">
    <source>
        <dbReference type="ARBA" id="ARBA00023065"/>
    </source>
</evidence>
<dbReference type="EnsemblPlants" id="OB01G17760.1">
    <property type="protein sequence ID" value="OB01G17760.1"/>
    <property type="gene ID" value="OB01G17760"/>
</dbReference>
<comment type="similarity">
    <text evidence="2">Belongs to the aromatic acid exporter (TC 2.A.85) family.</text>
</comment>
<evidence type="ECO:0000256" key="1">
    <source>
        <dbReference type="ARBA" id="ARBA00004141"/>
    </source>
</evidence>
<keyword evidence="8" id="KW-0407">Ion channel</keyword>
<dbReference type="HOGENOM" id="CLU_020841_1_2_1"/>
<evidence type="ECO:0000256" key="8">
    <source>
        <dbReference type="ARBA" id="ARBA00023303"/>
    </source>
</evidence>
<dbReference type="GO" id="GO:0015743">
    <property type="term" value="P:malate transport"/>
    <property type="evidence" value="ECO:0007669"/>
    <property type="project" value="InterPro"/>
</dbReference>
<accession>J3KXS0</accession>
<organism evidence="10">
    <name type="scientific">Oryza brachyantha</name>
    <name type="common">malo sina</name>
    <dbReference type="NCBI Taxonomy" id="4533"/>
    <lineage>
        <taxon>Eukaryota</taxon>
        <taxon>Viridiplantae</taxon>
        <taxon>Streptophyta</taxon>
        <taxon>Embryophyta</taxon>
        <taxon>Tracheophyta</taxon>
        <taxon>Spermatophyta</taxon>
        <taxon>Magnoliopsida</taxon>
        <taxon>Liliopsida</taxon>
        <taxon>Poales</taxon>
        <taxon>Poaceae</taxon>
        <taxon>BOP clade</taxon>
        <taxon>Oryzoideae</taxon>
        <taxon>Oryzeae</taxon>
        <taxon>Oryzinae</taxon>
        <taxon>Oryza</taxon>
    </lineage>
</organism>
<dbReference type="AlphaFoldDB" id="J3KXS0"/>
<dbReference type="eggNOG" id="KOG4711">
    <property type="taxonomic scope" value="Eukaryota"/>
</dbReference>
<keyword evidence="7 9" id="KW-0472">Membrane</keyword>
<dbReference type="Pfam" id="PF11744">
    <property type="entry name" value="ALMT"/>
    <property type="match status" value="1"/>
</dbReference>
<feature type="transmembrane region" description="Helical" evidence="9">
    <location>
        <begin position="78"/>
        <end position="98"/>
    </location>
</feature>
<keyword evidence="4 9" id="KW-0812">Transmembrane</keyword>
<dbReference type="STRING" id="4533.J3KXS0"/>
<protein>
    <recommendedName>
        <fullName evidence="12">Aluminum-activated malate transporter</fullName>
    </recommendedName>
</protein>
<dbReference type="OrthoDB" id="68611at2759"/>
<dbReference type="GeneID" id="102719992"/>
<name>J3KXS0_ORYBR</name>
<feature type="transmembrane region" description="Helical" evidence="9">
    <location>
        <begin position="55"/>
        <end position="72"/>
    </location>
</feature>
<sequence>MNGKKGSIRIDICQLTPKDVVPEGAKKPISKGLSPRKWLRDVWEFARQDTNRVTFALKVGLACLLVSLLILFRAPYDIFGANIIWSILTVAIMFEYTVGATFNRGFNRAVGSVLAGVFAIVVIQVAMSSGHIAEPYIIGFSIFLIGAVTSFMKLWPSLVQYEYGFRVILFTYCLIIVSGYRMGNPIRTAMDRLYSIAIGALIAVLVNVFICPIWAGEQLHKELVNNFNSLADSLEECVKKYLSDDGSEHPEFSKTVMDNFPDEPAFRKCRATLNSSSKFDSLANSAKWEPPHGRFKHFFYPWAEYVKVGNVLRHCAYEVMALHGCVHSEIQAPYNLRCAFKSEISDATKQAAELLRSLAKDLNNMKWSLQTSLLKHVHVSTERLQHSIDLHSYLFTASQEDNHAKPQLKISRVVSFKNQSGEPECKTMESTTPMAMEVESYHEMMKRQQRKLHSWPSREVDDFEDDENVVSDLIPKMRALESTTALSLATFTSLLIEFVARLDHLVEAAEKLATMARFKQQTAN</sequence>
<evidence type="ECO:0000256" key="7">
    <source>
        <dbReference type="ARBA" id="ARBA00023136"/>
    </source>
</evidence>
<reference evidence="10" key="1">
    <citation type="journal article" date="2013" name="Nat. Commun.">
        <title>Whole-genome sequencing of Oryza brachyantha reveals mechanisms underlying Oryza genome evolution.</title>
        <authorList>
            <person name="Chen J."/>
            <person name="Huang Q."/>
            <person name="Gao D."/>
            <person name="Wang J."/>
            <person name="Lang Y."/>
            <person name="Liu T."/>
            <person name="Li B."/>
            <person name="Bai Z."/>
            <person name="Luis Goicoechea J."/>
            <person name="Liang C."/>
            <person name="Chen C."/>
            <person name="Zhang W."/>
            <person name="Sun S."/>
            <person name="Liao Y."/>
            <person name="Zhang X."/>
            <person name="Yang L."/>
            <person name="Song C."/>
            <person name="Wang M."/>
            <person name="Shi J."/>
            <person name="Liu G."/>
            <person name="Liu J."/>
            <person name="Zhou H."/>
            <person name="Zhou W."/>
            <person name="Yu Q."/>
            <person name="An N."/>
            <person name="Chen Y."/>
            <person name="Cai Q."/>
            <person name="Wang B."/>
            <person name="Liu B."/>
            <person name="Min J."/>
            <person name="Huang Y."/>
            <person name="Wu H."/>
            <person name="Li Z."/>
            <person name="Zhang Y."/>
            <person name="Yin Y."/>
            <person name="Song W."/>
            <person name="Jiang J."/>
            <person name="Jackson S.A."/>
            <person name="Wing R.A."/>
            <person name="Wang J."/>
            <person name="Chen M."/>
        </authorList>
    </citation>
    <scope>NUCLEOTIDE SEQUENCE [LARGE SCALE GENOMIC DNA]</scope>
    <source>
        <strain evidence="10">cv. IRGC 101232</strain>
    </source>
</reference>
<evidence type="ECO:0000256" key="9">
    <source>
        <dbReference type="SAM" id="Phobius"/>
    </source>
</evidence>
<dbReference type="RefSeq" id="XP_006643925.1">
    <property type="nucleotide sequence ID" value="XM_006643862.3"/>
</dbReference>
<dbReference type="PANTHER" id="PTHR31086">
    <property type="entry name" value="ALUMINUM-ACTIVATED MALATE TRANSPORTER 10"/>
    <property type="match status" value="1"/>
</dbReference>
<dbReference type="Proteomes" id="UP000006038">
    <property type="component" value="Chromosome 1"/>
</dbReference>
<feature type="transmembrane region" description="Helical" evidence="9">
    <location>
        <begin position="110"/>
        <end position="130"/>
    </location>
</feature>
<feature type="transmembrane region" description="Helical" evidence="9">
    <location>
        <begin position="136"/>
        <end position="156"/>
    </location>
</feature>
<gene>
    <name evidence="10" type="primary">LOC102719992</name>
</gene>
<evidence type="ECO:0000313" key="10">
    <source>
        <dbReference type="EnsemblPlants" id="OB01G17760.1"/>
    </source>
</evidence>
<keyword evidence="3" id="KW-0813">Transport</keyword>